<dbReference type="Proteomes" id="UP000789572">
    <property type="component" value="Unassembled WGS sequence"/>
</dbReference>
<comment type="caution">
    <text evidence="1">The sequence shown here is derived from an EMBL/GenBank/DDBJ whole genome shotgun (WGS) entry which is preliminary data.</text>
</comment>
<keyword evidence="2" id="KW-1185">Reference proteome</keyword>
<reference evidence="1" key="1">
    <citation type="submission" date="2021-06" db="EMBL/GenBank/DDBJ databases">
        <authorList>
            <person name="Kallberg Y."/>
            <person name="Tangrot J."/>
            <person name="Rosling A."/>
        </authorList>
    </citation>
    <scope>NUCLEOTIDE SEQUENCE</scope>
    <source>
        <strain evidence="1">IA702</strain>
    </source>
</reference>
<evidence type="ECO:0000313" key="1">
    <source>
        <dbReference type="EMBL" id="CAG8673322.1"/>
    </source>
</evidence>
<name>A0A9N9HE32_9GLOM</name>
<feature type="non-terminal residue" evidence="1">
    <location>
        <position position="1"/>
    </location>
</feature>
<feature type="non-terminal residue" evidence="1">
    <location>
        <position position="87"/>
    </location>
</feature>
<accession>A0A9N9HE32</accession>
<protein>
    <submittedName>
        <fullName evidence="1">216_t:CDS:1</fullName>
    </submittedName>
</protein>
<dbReference type="AlphaFoldDB" id="A0A9N9HE32"/>
<proteinExistence type="predicted"/>
<gene>
    <name evidence="1" type="ORF">POCULU_LOCUS11093</name>
</gene>
<dbReference type="EMBL" id="CAJVPJ010007079">
    <property type="protein sequence ID" value="CAG8673322.1"/>
    <property type="molecule type" value="Genomic_DNA"/>
</dbReference>
<sequence>ENLDKPVEEARDVYSKLLDEGITMCDKKYKRSANKLKKLGNKVMNISVVLSNGGNYDMCPGIDGSFFGSDLSARTDKCTSPYLGAGS</sequence>
<organism evidence="1 2">
    <name type="scientific">Paraglomus occultum</name>
    <dbReference type="NCBI Taxonomy" id="144539"/>
    <lineage>
        <taxon>Eukaryota</taxon>
        <taxon>Fungi</taxon>
        <taxon>Fungi incertae sedis</taxon>
        <taxon>Mucoromycota</taxon>
        <taxon>Glomeromycotina</taxon>
        <taxon>Glomeromycetes</taxon>
        <taxon>Paraglomerales</taxon>
        <taxon>Paraglomeraceae</taxon>
        <taxon>Paraglomus</taxon>
    </lineage>
</organism>
<evidence type="ECO:0000313" key="2">
    <source>
        <dbReference type="Proteomes" id="UP000789572"/>
    </source>
</evidence>